<dbReference type="Proteomes" id="UP000030764">
    <property type="component" value="Unassembled WGS sequence"/>
</dbReference>
<accession>A0A085N384</accession>
<dbReference type="Gene3D" id="3.30.420.10">
    <property type="entry name" value="Ribonuclease H-like superfamily/Ribonuclease H"/>
    <property type="match status" value="1"/>
</dbReference>
<gene>
    <name evidence="1" type="ORF">M513_13780</name>
    <name evidence="2" type="ORF">M514_13780</name>
</gene>
<dbReference type="OrthoDB" id="10058156at2759"/>
<organism evidence="2">
    <name type="scientific">Trichuris suis</name>
    <name type="common">pig whipworm</name>
    <dbReference type="NCBI Taxonomy" id="68888"/>
    <lineage>
        <taxon>Eukaryota</taxon>
        <taxon>Metazoa</taxon>
        <taxon>Ecdysozoa</taxon>
        <taxon>Nematoda</taxon>
        <taxon>Enoplea</taxon>
        <taxon>Dorylaimia</taxon>
        <taxon>Trichinellida</taxon>
        <taxon>Trichuridae</taxon>
        <taxon>Trichuris</taxon>
    </lineage>
</organism>
<dbReference type="Proteomes" id="UP000030758">
    <property type="component" value="Unassembled WGS sequence"/>
</dbReference>
<dbReference type="InterPro" id="IPR036397">
    <property type="entry name" value="RNaseH_sf"/>
</dbReference>
<dbReference type="InterPro" id="IPR050951">
    <property type="entry name" value="Retrovirus_Pol_polyprotein"/>
</dbReference>
<evidence type="ECO:0000313" key="1">
    <source>
        <dbReference type="EMBL" id="KFD45342.1"/>
    </source>
</evidence>
<dbReference type="AlphaFoldDB" id="A0A085N384"/>
<dbReference type="EMBL" id="KL367564">
    <property type="protein sequence ID" value="KFD63930.1"/>
    <property type="molecule type" value="Genomic_DNA"/>
</dbReference>
<evidence type="ECO:0000313" key="2">
    <source>
        <dbReference type="EMBL" id="KFD63930.1"/>
    </source>
</evidence>
<dbReference type="EMBL" id="KL363542">
    <property type="protein sequence ID" value="KFD45342.1"/>
    <property type="molecule type" value="Genomic_DNA"/>
</dbReference>
<keyword evidence="3" id="KW-1185">Reference proteome</keyword>
<proteinExistence type="predicted"/>
<sequence length="134" mass="15402">MSESETTSTVTDVDLKLQHFLFSYRNLIHATTGRTPAELLLGRRLRSKLDLLKPTLDAYFEKKLIKQAEYHDRTAQARSFAVGEKIYVYDQHEANYKKGIVLKRTADSSYIVSYAGKQARKHAIICVTWLKHSP</sequence>
<reference evidence="2 3" key="1">
    <citation type="journal article" date="2014" name="Nat. Genet.">
        <title>Genome and transcriptome of the porcine whipworm Trichuris suis.</title>
        <authorList>
            <person name="Jex A.R."/>
            <person name="Nejsum P."/>
            <person name="Schwarz E.M."/>
            <person name="Hu L."/>
            <person name="Young N.D."/>
            <person name="Hall R.S."/>
            <person name="Korhonen P.K."/>
            <person name="Liao S."/>
            <person name="Thamsborg S."/>
            <person name="Xia J."/>
            <person name="Xu P."/>
            <person name="Wang S."/>
            <person name="Scheerlinck J.P."/>
            <person name="Hofmann A."/>
            <person name="Sternberg P.W."/>
            <person name="Wang J."/>
            <person name="Gasser R.B."/>
        </authorList>
    </citation>
    <scope>NUCLEOTIDE SEQUENCE [LARGE SCALE GENOMIC DNA]</scope>
    <source>
        <strain evidence="2">DCEP-RM93F</strain>
        <strain evidence="1">DCEP-RM93M</strain>
    </source>
</reference>
<name>A0A085N384_9BILA</name>
<dbReference type="GO" id="GO:0003676">
    <property type="term" value="F:nucleic acid binding"/>
    <property type="evidence" value="ECO:0007669"/>
    <property type="project" value="InterPro"/>
</dbReference>
<protein>
    <submittedName>
        <fullName evidence="2">Uncharacterized protein</fullName>
    </submittedName>
</protein>
<evidence type="ECO:0000313" key="3">
    <source>
        <dbReference type="Proteomes" id="UP000030764"/>
    </source>
</evidence>
<dbReference type="PANTHER" id="PTHR37984:SF5">
    <property type="entry name" value="PROTEIN NYNRIN-LIKE"/>
    <property type="match status" value="1"/>
</dbReference>
<dbReference type="PANTHER" id="PTHR37984">
    <property type="entry name" value="PROTEIN CBG26694"/>
    <property type="match status" value="1"/>
</dbReference>